<feature type="domain" description="B5" evidence="19">
    <location>
        <begin position="401"/>
        <end position="473"/>
    </location>
</feature>
<dbReference type="Gene3D" id="3.30.70.380">
    <property type="entry name" value="Ferrodoxin-fold anticodon-binding domain"/>
    <property type="match status" value="1"/>
</dbReference>
<evidence type="ECO:0000259" key="17">
    <source>
        <dbReference type="PROSITE" id="PS50886"/>
    </source>
</evidence>
<dbReference type="EMBL" id="LIZT01000023">
    <property type="protein sequence ID" value="KPJ50374.1"/>
    <property type="molecule type" value="Genomic_DNA"/>
</dbReference>
<evidence type="ECO:0000256" key="13">
    <source>
        <dbReference type="ARBA" id="ARBA00023146"/>
    </source>
</evidence>
<dbReference type="Gene3D" id="3.30.930.10">
    <property type="entry name" value="Bira Bifunctional Protein, Domain 2"/>
    <property type="match status" value="1"/>
</dbReference>
<dbReference type="InterPro" id="IPR020825">
    <property type="entry name" value="Phe-tRNA_synthase-like_B3/B4"/>
</dbReference>
<dbReference type="EC" id="6.1.1.20" evidence="15"/>
<comment type="catalytic activity">
    <reaction evidence="14 15">
        <text>tRNA(Phe) + L-phenylalanine + ATP = L-phenylalanyl-tRNA(Phe) + AMP + diphosphate + H(+)</text>
        <dbReference type="Rhea" id="RHEA:19413"/>
        <dbReference type="Rhea" id="RHEA-COMP:9668"/>
        <dbReference type="Rhea" id="RHEA-COMP:9699"/>
        <dbReference type="ChEBI" id="CHEBI:15378"/>
        <dbReference type="ChEBI" id="CHEBI:30616"/>
        <dbReference type="ChEBI" id="CHEBI:33019"/>
        <dbReference type="ChEBI" id="CHEBI:58095"/>
        <dbReference type="ChEBI" id="CHEBI:78442"/>
        <dbReference type="ChEBI" id="CHEBI:78531"/>
        <dbReference type="ChEBI" id="CHEBI:456215"/>
        <dbReference type="EC" id="6.1.1.20"/>
    </reaction>
</comment>
<keyword evidence="13 15" id="KW-0030">Aminoacyl-tRNA synthetase</keyword>
<dbReference type="InterPro" id="IPR005147">
    <property type="entry name" value="tRNA_synthase_B5-dom"/>
</dbReference>
<dbReference type="SUPFAM" id="SSF55681">
    <property type="entry name" value="Class II aaRS and biotin synthetases"/>
    <property type="match status" value="1"/>
</dbReference>
<dbReference type="Pfam" id="PF03483">
    <property type="entry name" value="B3_4"/>
    <property type="match status" value="1"/>
</dbReference>
<dbReference type="InterPro" id="IPR004532">
    <property type="entry name" value="Phe-tRNA-ligase_IIc_bsu_bact"/>
</dbReference>
<gene>
    <name evidence="15" type="primary">pheT</name>
    <name evidence="20" type="ORF">AMJ40_03070</name>
</gene>
<proteinExistence type="inferred from homology"/>
<evidence type="ECO:0000256" key="7">
    <source>
        <dbReference type="ARBA" id="ARBA00022723"/>
    </source>
</evidence>
<dbReference type="PROSITE" id="PS51483">
    <property type="entry name" value="B5"/>
    <property type="match status" value="1"/>
</dbReference>
<accession>A0A0S7WJT8</accession>
<dbReference type="Pfam" id="PF03147">
    <property type="entry name" value="FDX-ACB"/>
    <property type="match status" value="1"/>
</dbReference>
<dbReference type="InterPro" id="IPR041616">
    <property type="entry name" value="PheRS_beta_core"/>
</dbReference>
<dbReference type="Pfam" id="PF03484">
    <property type="entry name" value="B5"/>
    <property type="match status" value="1"/>
</dbReference>
<dbReference type="PROSITE" id="PS50886">
    <property type="entry name" value="TRBD"/>
    <property type="match status" value="1"/>
</dbReference>
<keyword evidence="4 15" id="KW-0963">Cytoplasm</keyword>
<dbReference type="CDD" id="cd02796">
    <property type="entry name" value="tRNA_bind_bactPheRS"/>
    <property type="match status" value="1"/>
</dbReference>
<evidence type="ECO:0000256" key="6">
    <source>
        <dbReference type="ARBA" id="ARBA00022598"/>
    </source>
</evidence>
<dbReference type="GO" id="GO:0005524">
    <property type="term" value="F:ATP binding"/>
    <property type="evidence" value="ECO:0007669"/>
    <property type="project" value="UniProtKB-UniRule"/>
</dbReference>
<dbReference type="InterPro" id="IPR045864">
    <property type="entry name" value="aa-tRNA-synth_II/BPL/LPL"/>
</dbReference>
<dbReference type="FunFam" id="3.50.40.10:FF:000001">
    <property type="entry name" value="Phenylalanine--tRNA ligase beta subunit"/>
    <property type="match status" value="1"/>
</dbReference>
<evidence type="ECO:0000256" key="9">
    <source>
        <dbReference type="ARBA" id="ARBA00022840"/>
    </source>
</evidence>
<keyword evidence="5 16" id="KW-0820">tRNA-binding</keyword>
<evidence type="ECO:0000259" key="19">
    <source>
        <dbReference type="PROSITE" id="PS51483"/>
    </source>
</evidence>
<dbReference type="HAMAP" id="MF_00283">
    <property type="entry name" value="Phe_tRNA_synth_beta1"/>
    <property type="match status" value="1"/>
</dbReference>
<evidence type="ECO:0000256" key="14">
    <source>
        <dbReference type="ARBA" id="ARBA00049255"/>
    </source>
</evidence>
<evidence type="ECO:0000256" key="2">
    <source>
        <dbReference type="ARBA" id="ARBA00008653"/>
    </source>
</evidence>
<dbReference type="InterPro" id="IPR036690">
    <property type="entry name" value="Fdx_antiC-bd_sf"/>
</dbReference>
<dbReference type="Gene3D" id="2.40.50.140">
    <property type="entry name" value="Nucleic acid-binding proteins"/>
    <property type="match status" value="1"/>
</dbReference>
<dbReference type="FunFam" id="3.30.70.380:FF:000001">
    <property type="entry name" value="Phenylalanine--tRNA ligase beta subunit"/>
    <property type="match status" value="1"/>
</dbReference>
<evidence type="ECO:0000256" key="16">
    <source>
        <dbReference type="PROSITE-ProRule" id="PRU00209"/>
    </source>
</evidence>
<dbReference type="SUPFAM" id="SSF56037">
    <property type="entry name" value="PheT/TilS domain"/>
    <property type="match status" value="1"/>
</dbReference>
<keyword evidence="8 15" id="KW-0547">Nucleotide-binding</keyword>
<dbReference type="NCBIfam" id="NF045760">
    <property type="entry name" value="YtpR"/>
    <property type="match status" value="1"/>
</dbReference>
<feature type="binding site" evidence="15">
    <location>
        <position position="461"/>
    </location>
    <ligand>
        <name>Mg(2+)</name>
        <dbReference type="ChEBI" id="CHEBI:18420"/>
        <note>shared with alpha subunit</note>
    </ligand>
</feature>
<comment type="caution">
    <text evidence="20">The sequence shown here is derived from an EMBL/GenBank/DDBJ whole genome shotgun (WGS) entry which is preliminary data.</text>
</comment>
<dbReference type="SMART" id="SM00873">
    <property type="entry name" value="B3_4"/>
    <property type="match status" value="1"/>
</dbReference>
<feature type="binding site" evidence="15">
    <location>
        <position position="451"/>
    </location>
    <ligand>
        <name>Mg(2+)</name>
        <dbReference type="ChEBI" id="CHEBI:18420"/>
        <note>shared with alpha subunit</note>
    </ligand>
</feature>
<evidence type="ECO:0000313" key="21">
    <source>
        <dbReference type="Proteomes" id="UP000051124"/>
    </source>
</evidence>
<name>A0A0S7WJT8_UNCT6</name>
<dbReference type="GO" id="GO:0009328">
    <property type="term" value="C:phenylalanine-tRNA ligase complex"/>
    <property type="evidence" value="ECO:0007669"/>
    <property type="project" value="TreeGrafter"/>
</dbReference>
<dbReference type="CDD" id="cd00769">
    <property type="entry name" value="PheRS_beta_core"/>
    <property type="match status" value="1"/>
</dbReference>
<feature type="binding site" evidence="15">
    <location>
        <position position="457"/>
    </location>
    <ligand>
        <name>Mg(2+)</name>
        <dbReference type="ChEBI" id="CHEBI:18420"/>
        <note>shared with alpha subunit</note>
    </ligand>
</feature>
<dbReference type="InterPro" id="IPR009061">
    <property type="entry name" value="DNA-bd_dom_put_sf"/>
</dbReference>
<dbReference type="InterPro" id="IPR012340">
    <property type="entry name" value="NA-bd_OB-fold"/>
</dbReference>
<feature type="domain" description="FDX-ACB" evidence="18">
    <location>
        <begin position="692"/>
        <end position="785"/>
    </location>
</feature>
<evidence type="ECO:0000256" key="4">
    <source>
        <dbReference type="ARBA" id="ARBA00022490"/>
    </source>
</evidence>
<evidence type="ECO:0000259" key="18">
    <source>
        <dbReference type="PROSITE" id="PS51447"/>
    </source>
</evidence>
<keyword evidence="10 15" id="KW-0460">Magnesium</keyword>
<dbReference type="Pfam" id="PF17759">
    <property type="entry name" value="tRNA_synthFbeta"/>
    <property type="match status" value="1"/>
</dbReference>
<dbReference type="InterPro" id="IPR005121">
    <property type="entry name" value="Fdx_antiC-bd"/>
</dbReference>
<dbReference type="InterPro" id="IPR033714">
    <property type="entry name" value="tRNA_bind_bactPheRS"/>
</dbReference>
<dbReference type="Pfam" id="PF01588">
    <property type="entry name" value="tRNA_bind"/>
    <property type="match status" value="1"/>
</dbReference>
<dbReference type="InterPro" id="IPR002547">
    <property type="entry name" value="tRNA-bd_dom"/>
</dbReference>
<dbReference type="SUPFAM" id="SSF54991">
    <property type="entry name" value="Anticodon-binding domain of PheRS"/>
    <property type="match status" value="1"/>
</dbReference>
<organism evidence="20 21">
    <name type="scientific">candidate division TA06 bacterium DG_26</name>
    <dbReference type="NCBI Taxonomy" id="1703771"/>
    <lineage>
        <taxon>Bacteria</taxon>
        <taxon>Bacteria division TA06</taxon>
    </lineage>
</organism>
<evidence type="ECO:0000256" key="8">
    <source>
        <dbReference type="ARBA" id="ARBA00022741"/>
    </source>
</evidence>
<dbReference type="PATRIC" id="fig|1703771.3.peg.780"/>
<comment type="subunit">
    <text evidence="3 15">Tetramer of two alpha and two beta subunits.</text>
</comment>
<protein>
    <recommendedName>
        <fullName evidence="15">Phenylalanine--tRNA ligase beta subunit</fullName>
        <ecNumber evidence="15">6.1.1.20</ecNumber>
    </recommendedName>
    <alternativeName>
        <fullName evidence="15">Phenylalanyl-tRNA synthetase beta subunit</fullName>
        <shortName evidence="15">PheRS</shortName>
    </alternativeName>
</protein>
<evidence type="ECO:0000256" key="1">
    <source>
        <dbReference type="ARBA" id="ARBA00004496"/>
    </source>
</evidence>
<evidence type="ECO:0000256" key="10">
    <source>
        <dbReference type="ARBA" id="ARBA00022842"/>
    </source>
</evidence>
<evidence type="ECO:0000256" key="11">
    <source>
        <dbReference type="ARBA" id="ARBA00022884"/>
    </source>
</evidence>
<dbReference type="SMART" id="SM00874">
    <property type="entry name" value="B5"/>
    <property type="match status" value="1"/>
</dbReference>
<keyword evidence="9 15" id="KW-0067">ATP-binding</keyword>
<dbReference type="GO" id="GO:0000049">
    <property type="term" value="F:tRNA binding"/>
    <property type="evidence" value="ECO:0007669"/>
    <property type="project" value="UniProtKB-UniRule"/>
</dbReference>
<feature type="binding site" evidence="15">
    <location>
        <position position="460"/>
    </location>
    <ligand>
        <name>Mg(2+)</name>
        <dbReference type="ChEBI" id="CHEBI:18420"/>
        <note>shared with alpha subunit</note>
    </ligand>
</feature>
<keyword evidence="12 15" id="KW-0648">Protein biosynthesis</keyword>
<dbReference type="InterPro" id="IPR005146">
    <property type="entry name" value="B3/B4_tRNA-bd"/>
</dbReference>
<evidence type="ECO:0000256" key="5">
    <source>
        <dbReference type="ARBA" id="ARBA00022555"/>
    </source>
</evidence>
<feature type="domain" description="TRNA-binding" evidence="17">
    <location>
        <begin position="39"/>
        <end position="147"/>
    </location>
</feature>
<evidence type="ECO:0000256" key="12">
    <source>
        <dbReference type="ARBA" id="ARBA00022917"/>
    </source>
</evidence>
<keyword evidence="7 15" id="KW-0479">Metal-binding</keyword>
<dbReference type="Gene3D" id="3.50.40.10">
    <property type="entry name" value="Phenylalanyl-trna Synthetase, Chain B, domain 3"/>
    <property type="match status" value="1"/>
</dbReference>
<keyword evidence="6 15" id="KW-0436">Ligase</keyword>
<dbReference type="AlphaFoldDB" id="A0A0S7WJT8"/>
<dbReference type="Proteomes" id="UP000051124">
    <property type="component" value="Unassembled WGS sequence"/>
</dbReference>
<dbReference type="SUPFAM" id="SSF46955">
    <property type="entry name" value="Putative DNA-binding domain"/>
    <property type="match status" value="1"/>
</dbReference>
<dbReference type="PANTHER" id="PTHR10947:SF0">
    <property type="entry name" value="PHENYLALANINE--TRNA LIGASE BETA SUBUNIT"/>
    <property type="match status" value="1"/>
</dbReference>
<comment type="similarity">
    <text evidence="2 15">Belongs to the phenylalanyl-tRNA synthetase beta subunit family. Type 1 subfamily.</text>
</comment>
<comment type="cofactor">
    <cofactor evidence="15">
        <name>Mg(2+)</name>
        <dbReference type="ChEBI" id="CHEBI:18420"/>
    </cofactor>
    <text evidence="15">Binds 2 magnesium ions per tetramer.</text>
</comment>
<dbReference type="PROSITE" id="PS51447">
    <property type="entry name" value="FDX_ACB"/>
    <property type="match status" value="1"/>
</dbReference>
<evidence type="ECO:0000256" key="15">
    <source>
        <dbReference type="HAMAP-Rule" id="MF_00283"/>
    </source>
</evidence>
<evidence type="ECO:0000256" key="3">
    <source>
        <dbReference type="ARBA" id="ARBA00011209"/>
    </source>
</evidence>
<evidence type="ECO:0000313" key="20">
    <source>
        <dbReference type="EMBL" id="KPJ50374.1"/>
    </source>
</evidence>
<comment type="subcellular location">
    <subcellularLocation>
        <location evidence="1 15">Cytoplasm</location>
    </subcellularLocation>
</comment>
<dbReference type="PANTHER" id="PTHR10947">
    <property type="entry name" value="PHENYLALANYL-TRNA SYNTHETASE BETA CHAIN AND LEUCINE-RICH REPEAT-CONTAINING PROTEIN 47"/>
    <property type="match status" value="1"/>
</dbReference>
<dbReference type="SMART" id="SM00896">
    <property type="entry name" value="FDX-ACB"/>
    <property type="match status" value="1"/>
</dbReference>
<dbReference type="InterPro" id="IPR045060">
    <property type="entry name" value="Phe-tRNA-ligase_IIc_bsu"/>
</dbReference>
<dbReference type="GO" id="GO:0006432">
    <property type="term" value="P:phenylalanyl-tRNA aminoacylation"/>
    <property type="evidence" value="ECO:0007669"/>
    <property type="project" value="UniProtKB-UniRule"/>
</dbReference>
<dbReference type="GO" id="GO:0004826">
    <property type="term" value="F:phenylalanine-tRNA ligase activity"/>
    <property type="evidence" value="ECO:0007669"/>
    <property type="project" value="UniProtKB-UniRule"/>
</dbReference>
<dbReference type="Gene3D" id="3.30.56.10">
    <property type="match status" value="2"/>
</dbReference>
<sequence length="792" mass="88439">MRVSYRWLFDYVDIPMNPYELASELERIGIETEEIDYTGEGLDSLIVGEIRSHAPHPHAPGLRVAEVDVGTETLKVVCGAPNLKNKVKGALALPGTLLADGTRVTASEIRGVLSQGMLVSERELGISDDHSGIIVLPESLEVGAKVAPYYELDDYIFELEITPNRPDLLSVIGIAREISAITGGRMRVPRSKIRTSDEKTEDLVSLHVKDAEGCPRYMARVVKGVNVRKSPRWLTIRLKKCGLNEVNNVVDVTNYVLFELGHPLHAFDLDCLDERTIVVRRASTGEGILTLDGDEKTLKSDVLVIADSYKPVALAGIVGGSTSGVTHSTSNVLLESAFFNPALIRRASRILGIETEASIRFEKRADISILPEALDRAAQLISRLATGKVLHGSLDFYSQPQPAPRIPLRRERVNMLLGLNLTKREIKRSLRRIHIQTDSSLVATVPSFRRDLKEEVDLIEEVARIHGYERIPSVRQWKGSFAGARHAREDFTDQLRRKLSGLGFTEVYSLSFADLKESEAKGFSAGSELVALRNPLSERWNSLRNTLLLSLMKVAETNLNRGRQCMKFFEIGRVFENRSGFPEEEERVALLSAGENTFWDGMEYHADFYDLKGDVESLLNAMDVADIGFASAECPFLHPGRTAHILLGEEKLGILGELTPMQKLSRKMYVAELSLEMLFEHTLKERRYQPISRFPVVQRDLALLANDDLPAGDIERVIIRQGGQYLESVTLFDLYMGDGVPEGKRGLTYRMRFRAKDRTLEDADVDRVMEQILSSLREDLSVTLRGGSIGDT</sequence>
<dbReference type="SUPFAM" id="SSF50249">
    <property type="entry name" value="Nucleic acid-binding proteins"/>
    <property type="match status" value="1"/>
</dbReference>
<keyword evidence="11 16" id="KW-0694">RNA-binding</keyword>
<dbReference type="NCBIfam" id="TIGR00472">
    <property type="entry name" value="pheT_bact"/>
    <property type="match status" value="1"/>
</dbReference>
<dbReference type="GO" id="GO:0000287">
    <property type="term" value="F:magnesium ion binding"/>
    <property type="evidence" value="ECO:0007669"/>
    <property type="project" value="UniProtKB-UniRule"/>
</dbReference>
<reference evidence="20 21" key="1">
    <citation type="journal article" date="2015" name="Microbiome">
        <title>Genomic resolution of linkages in carbon, nitrogen, and sulfur cycling among widespread estuary sediment bacteria.</title>
        <authorList>
            <person name="Baker B.J."/>
            <person name="Lazar C.S."/>
            <person name="Teske A.P."/>
            <person name="Dick G.J."/>
        </authorList>
    </citation>
    <scope>NUCLEOTIDE SEQUENCE [LARGE SCALE GENOMIC DNA]</scope>
    <source>
        <strain evidence="20">DG_26</strain>
    </source>
</reference>